<protein>
    <recommendedName>
        <fullName evidence="3">Phage terminase, small subunit</fullName>
    </recommendedName>
</protein>
<evidence type="ECO:0008006" key="3">
    <source>
        <dbReference type="Google" id="ProtNLM"/>
    </source>
</evidence>
<gene>
    <name evidence="2" type="ORF">SDC9_156623</name>
</gene>
<organism evidence="2">
    <name type="scientific">bioreactor metagenome</name>
    <dbReference type="NCBI Taxonomy" id="1076179"/>
    <lineage>
        <taxon>unclassified sequences</taxon>
        <taxon>metagenomes</taxon>
        <taxon>ecological metagenomes</taxon>
    </lineage>
</organism>
<accession>A0A645F9T9</accession>
<evidence type="ECO:0000313" key="2">
    <source>
        <dbReference type="EMBL" id="MPN09334.1"/>
    </source>
</evidence>
<feature type="region of interest" description="Disordered" evidence="1">
    <location>
        <begin position="1"/>
        <end position="27"/>
    </location>
</feature>
<dbReference type="Pfam" id="PF05119">
    <property type="entry name" value="Terminase_4"/>
    <property type="match status" value="1"/>
</dbReference>
<proteinExistence type="predicted"/>
<comment type="caution">
    <text evidence="2">The sequence shown here is derived from an EMBL/GenBank/DDBJ whole genome shotgun (WGS) entry which is preliminary data.</text>
</comment>
<name>A0A645F9T9_9ZZZZ</name>
<feature type="compositionally biased region" description="Gly residues" evidence="1">
    <location>
        <begin position="1"/>
        <end position="10"/>
    </location>
</feature>
<evidence type="ECO:0000256" key="1">
    <source>
        <dbReference type="SAM" id="MobiDB-lite"/>
    </source>
</evidence>
<dbReference type="AlphaFoldDB" id="A0A645F9T9"/>
<dbReference type="InterPro" id="IPR006448">
    <property type="entry name" value="Phage_term_ssu_P27"/>
</dbReference>
<reference evidence="2" key="1">
    <citation type="submission" date="2019-08" db="EMBL/GenBank/DDBJ databases">
        <authorList>
            <person name="Kucharzyk K."/>
            <person name="Murdoch R.W."/>
            <person name="Higgins S."/>
            <person name="Loffler F."/>
        </authorList>
    </citation>
    <scope>NUCLEOTIDE SEQUENCE</scope>
</reference>
<dbReference type="EMBL" id="VSSQ01055434">
    <property type="protein sequence ID" value="MPN09334.1"/>
    <property type="molecule type" value="Genomic_DNA"/>
</dbReference>
<sequence length="180" mass="20062">MPNGHGGSRLGSGQKKKPLADKMLDGNPGKRQLQVIEFKASAELQGLPMPQPREMLSAVQKDGKPLVAATIYERTWAWLEQRGCAKIVSPQVLERYAMSAARWIQCETAITEYGFLAKHPTTGSAIQSPYVAMSQNYMAQTNRLWFEIYQIVKENCAADYTGANPQDDVMERLLTARKGK</sequence>